<protein>
    <submittedName>
        <fullName evidence="4">Lysophosphatidic acid phosphatase type 6</fullName>
    </submittedName>
</protein>
<name>A0A2P6V1K4_9CHLO</name>
<dbReference type="Gene3D" id="3.40.50.1240">
    <property type="entry name" value="Phosphoglycerate mutase-like"/>
    <property type="match status" value="1"/>
</dbReference>
<dbReference type="SUPFAM" id="SSF53254">
    <property type="entry name" value="Phosphoglycerate mutase-like"/>
    <property type="match status" value="1"/>
</dbReference>
<dbReference type="InterPro" id="IPR033379">
    <property type="entry name" value="Acid_Pase_AS"/>
</dbReference>
<feature type="region of interest" description="Disordered" evidence="2">
    <location>
        <begin position="512"/>
        <end position="540"/>
    </location>
</feature>
<dbReference type="InterPro" id="IPR000560">
    <property type="entry name" value="His_Pase_clade-2"/>
</dbReference>
<dbReference type="EMBL" id="LHPF02000044">
    <property type="protein sequence ID" value="PSC67963.1"/>
    <property type="molecule type" value="Genomic_DNA"/>
</dbReference>
<proteinExistence type="inferred from homology"/>
<feature type="compositionally biased region" description="Polar residues" evidence="2">
    <location>
        <begin position="515"/>
        <end position="526"/>
    </location>
</feature>
<evidence type="ECO:0000256" key="3">
    <source>
        <dbReference type="SAM" id="Phobius"/>
    </source>
</evidence>
<keyword evidence="3" id="KW-0472">Membrane</keyword>
<evidence type="ECO:0000313" key="4">
    <source>
        <dbReference type="EMBL" id="PSC67963.1"/>
    </source>
</evidence>
<dbReference type="PROSITE" id="PS00616">
    <property type="entry name" value="HIS_ACID_PHOSPHAT_1"/>
    <property type="match status" value="1"/>
</dbReference>
<evidence type="ECO:0000313" key="5">
    <source>
        <dbReference type="Proteomes" id="UP000239649"/>
    </source>
</evidence>
<dbReference type="CDD" id="cd07061">
    <property type="entry name" value="HP_HAP_like"/>
    <property type="match status" value="1"/>
</dbReference>
<sequence length="540" mass="57757">MDPAAAIRAWTSAANLRHAIFAAGGFAAALGFVHFVLPLPPEAPAAEFQRPAGGSGGGSGSGTGSSSSSGSTDQLVLAQVVFRHGARTPLGKRYWPELGPKWDVCGQAFDAVPVEVTTEDGKPRPANPDDEKQINVRYAGGCSKGELTLIGQEQAREFGRWLRWRYSMVYGLLPGSYQEGAVLGRTTNYSRTIATLQGVLSGLFPGTKQPIRVHTTEEIDEILYSNIKSCRKLEQLMQQLHKQQKEELRHKGHPQHTEELQQRVRAALGLPPDEKVHFVDLHDAMTTMLTHAKEIPPGLRDEAVLRGINHHATERFMLLIAPHPDTGKDQEVLRLGMGVLMHTMVGRMEAAAAAAQAGSSQAAASGGGAPAGGDAASASSGVSSLPAAAAPAGGANAAAPAALPPGQPRMFLYSGHDTSVMPLLAALGKRVENWPPYLSNLVLELWRRPSGGHYVKVLHNRSELPLTELCGSATCELQLFKDKVIGPYTLTRDQHRQECALHFLHDQPAGEHTETVQVGSSFQESDSTAASQAPAAPEEQ</sequence>
<feature type="region of interest" description="Disordered" evidence="2">
    <location>
        <begin position="361"/>
        <end position="380"/>
    </location>
</feature>
<evidence type="ECO:0000256" key="1">
    <source>
        <dbReference type="ARBA" id="ARBA00005375"/>
    </source>
</evidence>
<feature type="compositionally biased region" description="Gly residues" evidence="2">
    <location>
        <begin position="53"/>
        <end position="63"/>
    </location>
</feature>
<accession>A0A2P6V1K4</accession>
<feature type="region of interest" description="Disordered" evidence="2">
    <location>
        <begin position="46"/>
        <end position="71"/>
    </location>
</feature>
<keyword evidence="5" id="KW-1185">Reference proteome</keyword>
<dbReference type="AlphaFoldDB" id="A0A2P6V1K4"/>
<dbReference type="Pfam" id="PF00328">
    <property type="entry name" value="His_Phos_2"/>
    <property type="match status" value="1"/>
</dbReference>
<dbReference type="STRING" id="554055.A0A2P6V1K4"/>
<organism evidence="4 5">
    <name type="scientific">Micractinium conductrix</name>
    <dbReference type="NCBI Taxonomy" id="554055"/>
    <lineage>
        <taxon>Eukaryota</taxon>
        <taxon>Viridiplantae</taxon>
        <taxon>Chlorophyta</taxon>
        <taxon>core chlorophytes</taxon>
        <taxon>Trebouxiophyceae</taxon>
        <taxon>Chlorellales</taxon>
        <taxon>Chlorellaceae</taxon>
        <taxon>Chlorella clade</taxon>
        <taxon>Micractinium</taxon>
    </lineage>
</organism>
<feature type="compositionally biased region" description="Low complexity" evidence="2">
    <location>
        <begin position="527"/>
        <end position="540"/>
    </location>
</feature>
<dbReference type="PANTHER" id="PTHR11567:SF207">
    <property type="entry name" value="LYSOPHOSPHATIDIC ACID PHOSPHATASE TYPE 6"/>
    <property type="match status" value="1"/>
</dbReference>
<reference evidence="4 5" key="1">
    <citation type="journal article" date="2018" name="Plant J.">
        <title>Genome sequences of Chlorella sorokiniana UTEX 1602 and Micractinium conductrix SAG 241.80: implications to maltose excretion by a green alga.</title>
        <authorList>
            <person name="Arriola M.B."/>
            <person name="Velmurugan N."/>
            <person name="Zhang Y."/>
            <person name="Plunkett M.H."/>
            <person name="Hondzo H."/>
            <person name="Barney B.M."/>
        </authorList>
    </citation>
    <scope>NUCLEOTIDE SEQUENCE [LARGE SCALE GENOMIC DNA]</scope>
    <source>
        <strain evidence="4 5">SAG 241.80</strain>
    </source>
</reference>
<dbReference type="InterPro" id="IPR050645">
    <property type="entry name" value="Histidine_acid_phosphatase"/>
</dbReference>
<comment type="caution">
    <text evidence="4">The sequence shown here is derived from an EMBL/GenBank/DDBJ whole genome shotgun (WGS) entry which is preliminary data.</text>
</comment>
<dbReference type="PROSITE" id="PS00778">
    <property type="entry name" value="HIS_ACID_PHOSPHAT_2"/>
    <property type="match status" value="1"/>
</dbReference>
<gene>
    <name evidence="4" type="ORF">C2E20_8395</name>
</gene>
<keyword evidence="3" id="KW-1133">Transmembrane helix</keyword>
<evidence type="ECO:0000256" key="2">
    <source>
        <dbReference type="SAM" id="MobiDB-lite"/>
    </source>
</evidence>
<keyword evidence="3" id="KW-0812">Transmembrane</keyword>
<dbReference type="Proteomes" id="UP000239649">
    <property type="component" value="Unassembled WGS sequence"/>
</dbReference>
<dbReference type="OrthoDB" id="10257284at2759"/>
<comment type="similarity">
    <text evidence="1">Belongs to the histidine acid phosphatase family.</text>
</comment>
<dbReference type="InterPro" id="IPR029033">
    <property type="entry name" value="His_PPase_superfam"/>
</dbReference>
<dbReference type="GO" id="GO:0016791">
    <property type="term" value="F:phosphatase activity"/>
    <property type="evidence" value="ECO:0007669"/>
    <property type="project" value="TreeGrafter"/>
</dbReference>
<dbReference type="PANTHER" id="PTHR11567">
    <property type="entry name" value="ACID PHOSPHATASE-RELATED"/>
    <property type="match status" value="1"/>
</dbReference>
<feature type="transmembrane region" description="Helical" evidence="3">
    <location>
        <begin position="20"/>
        <end position="39"/>
    </location>
</feature>